<evidence type="ECO:0000313" key="1">
    <source>
        <dbReference type="EMBL" id="MFC4374092.1"/>
    </source>
</evidence>
<gene>
    <name evidence="1" type="ORF">ACFO5K_08230</name>
</gene>
<evidence type="ECO:0008006" key="3">
    <source>
        <dbReference type="Google" id="ProtNLM"/>
    </source>
</evidence>
<dbReference type="RefSeq" id="WP_378558300.1">
    <property type="nucleotide sequence ID" value="NZ_JBHSDL010000007.1"/>
</dbReference>
<dbReference type="Proteomes" id="UP001595844">
    <property type="component" value="Unassembled WGS sequence"/>
</dbReference>
<name>A0ABV8VEQ9_9NOCA</name>
<protein>
    <recommendedName>
        <fullName evidence="3">Immunity protein Imm1</fullName>
    </recommendedName>
</protein>
<evidence type="ECO:0000313" key="2">
    <source>
        <dbReference type="Proteomes" id="UP001595844"/>
    </source>
</evidence>
<sequence>MIDMDLHFGSTVVAVELVQSLLKSGASLVANDSIRFHLTDDFDWETRPASDIDEVVSALQMRAEAGNTVGVDIYFDGSSFGGALLIPGDSTVVYFILPNDRATIESTEFTDFSWYLSRIIRPFGELGMTGFECHDFYPN</sequence>
<dbReference type="EMBL" id="JBHSDL010000007">
    <property type="protein sequence ID" value="MFC4374092.1"/>
    <property type="molecule type" value="Genomic_DNA"/>
</dbReference>
<proteinExistence type="predicted"/>
<accession>A0ABV8VEQ9</accession>
<organism evidence="1 2">
    <name type="scientific">Nocardia halotolerans</name>
    <dbReference type="NCBI Taxonomy" id="1755878"/>
    <lineage>
        <taxon>Bacteria</taxon>
        <taxon>Bacillati</taxon>
        <taxon>Actinomycetota</taxon>
        <taxon>Actinomycetes</taxon>
        <taxon>Mycobacteriales</taxon>
        <taxon>Nocardiaceae</taxon>
        <taxon>Nocardia</taxon>
    </lineage>
</organism>
<reference evidence="2" key="1">
    <citation type="journal article" date="2019" name="Int. J. Syst. Evol. Microbiol.">
        <title>The Global Catalogue of Microorganisms (GCM) 10K type strain sequencing project: providing services to taxonomists for standard genome sequencing and annotation.</title>
        <authorList>
            <consortium name="The Broad Institute Genomics Platform"/>
            <consortium name="The Broad Institute Genome Sequencing Center for Infectious Disease"/>
            <person name="Wu L."/>
            <person name="Ma J."/>
        </authorList>
    </citation>
    <scope>NUCLEOTIDE SEQUENCE [LARGE SCALE GENOMIC DNA]</scope>
    <source>
        <strain evidence="2">IBRC-M 10490</strain>
    </source>
</reference>
<comment type="caution">
    <text evidence="1">The sequence shown here is derived from an EMBL/GenBank/DDBJ whole genome shotgun (WGS) entry which is preliminary data.</text>
</comment>
<keyword evidence="2" id="KW-1185">Reference proteome</keyword>